<dbReference type="SUPFAM" id="SSF49265">
    <property type="entry name" value="Fibronectin type III"/>
    <property type="match status" value="2"/>
</dbReference>
<gene>
    <name evidence="2" type="ORF">CO110_08575</name>
</gene>
<evidence type="ECO:0000259" key="1">
    <source>
        <dbReference type="PROSITE" id="PS50853"/>
    </source>
</evidence>
<dbReference type="PANTHER" id="PTHR16897:SF2">
    <property type="entry name" value="OS03G0226600 PROTEIN"/>
    <property type="match status" value="1"/>
</dbReference>
<dbReference type="SMART" id="SM00060">
    <property type="entry name" value="FN3"/>
    <property type="match status" value="4"/>
</dbReference>
<name>A0A2M8ARU6_9BACT</name>
<dbReference type="InterPro" id="IPR036116">
    <property type="entry name" value="FN3_sf"/>
</dbReference>
<evidence type="ECO:0000313" key="2">
    <source>
        <dbReference type="EMBL" id="PJB28804.1"/>
    </source>
</evidence>
<evidence type="ECO:0000313" key="3">
    <source>
        <dbReference type="Proteomes" id="UP000231366"/>
    </source>
</evidence>
<comment type="caution">
    <text evidence="2">The sequence shown here is derived from an EMBL/GenBank/DDBJ whole genome shotgun (WGS) entry which is preliminary data.</text>
</comment>
<sequence>ISTGDMECIPVPGAWTIVASSTNKLILAPNKILGGKEIAGGGSLTIAFEVKTGAAGNKQIEVIATEVTGITTTITTTIKVESQRLRNYQLFAQFASNRSPEIGAKTELILTVSNYSGYNYSKVNEIEFLLNKFVVLSKVADELSNGWRVIEVGENSIRVAGNELILKNASRQFNLLVKNPATASTYNIIARCQETTEISGTAATNIEIQAEQERKAGLDIQFAPGYSQEQGAKSKLIIGITNKSGLDYSFIKQIRINSDDLIILDEKNNWQDKGNGWVITDFSTLPASVEQVTYEPNNSLGGRMIGKDEGIGLELGVKNPATSSTIVLTIELVEESGLTYSVAGSITVQANASRNYRLEPELTGSKEAGAVSVLKLKIINNETNDFTSINKLIICPGSFTVFADTGKDIGNGYAIVGTGAEGIIIEPVELLGGRPIYPKGSATIYLTVKNPEGLGSFTIKALAQDRSNALMTISAEIGIKGTESRNYTVSATIPNNESNEISARSIINLTISNLNQEEFMEVSGVVVDLGSQFVILDQREDIGFGWQVVNRKGNKLYLSQSQGIKGIQPFGAVRLELSVLLPDKAGSWTIKITLQEKTGFGYSYSQGITAAEIHKREYLADLEVMPGYSNEINKLTRVSLNISNLTPLSYSCIKQVVVNFKEANYVNSFSVEIPGNGSNSVGLEFRCPPTTGNFVPVIYATEKTGYGTYAVVSTGLNIVGTRGQKFELSSRLIEGNEAGARAKLQIDYKWDKDNLAGLKEIVVNLPAGFRFDNLSTSTVIPITLPQGELILSVYLSEAPGNYFAEVVFIDTGGGRISGTASLSVAEKGIRNYGLTSGYVLSNEKKAISKIRVEIKNNETVNWHTIEEIELKLSGISFNAGIGADCGGGYVVVSVGSNTIRLTGKGILPGNKTELIIPVINPAGPGQYAINTIVTERDSRLTFALPQVSLSVVEIGSRNYTAQIRFAQGYSQEQRAKSRLELLIKNNNIGISNEITNIYLSGYRFAHRLWDDIGDGFKVLGVGEDWILIKGSIVNASQATLTVTCINPDNIGNYKILGTVTESLGLQFGLPAMSLETRVIGERLSKISANLIGNNESGAKGEINIKIENNTQTSYQMIKTIRLNLSYFEIITNIGTNLGDNWQVSNKEGNWVELTHLTGKTGSSNVILEVKNPPQAGTYTMSANICELTGLTYSPQVLAQFGIIPLKERQYTAVIGILDGYSCENGAKTKINIQVENKIDNPTNIKYLRIRYIGLDNLSSGGQAISLNPIESYIQLVPECSIGATASVILEATNPSIVGDYRLELGVIDSLMIEKSYPGTINVTNQIAKRYHTLELLSSSSNESGAIAEIKLRIKNEQGSPKYSLIRRVKIKIPGAEFSGAKLPANWFVERIEPADTIYIATNRDYLSPGKAIEIALALKNPTINIYTSKAEVVLRVYYQEYSQLEFLPTIIGKLELIWQIPRKVNVSLGFMSGFSPEVGVNSKVYANFNYITGPANSSVMKVYINLAEIGFSPLLASNTHLTGDWYVKNISKGILEIENRGLGIAVGSSFNLDLGMRNPKISGGYLPTVWLIDNSGIIISQLDTTGRWEAIEQENRKISGFIEYSSGYCHEAGAVSQITLNISSGNNPSYCQLSTITIGLKDGEILSKSGESVGAGWIVSSQVSCGTITLSPSTGAMIRPNEDRVVKLRIRNPKNPSQILINGMAMELSGREIVIPIVSTAFVVPQKNRYLSINPRFKTGYSSEVRATTVLELEVKNGADSPEYSIVTELQLSCGSLTILPQTDIGEGWYMEKTDEYVILKAKILEEGIKKGQYRKFLLNIQNPTLAQTIMITGTATESIGLSYKTTAIGVLNITQNILRQWKAEIGLTCNVGEQGELRLVITNPKQNPLYAMIKSIVVDYTGFEFLSSTGPTALVGNNWYLSSKEPNLELLPNSVDYWIEPGKQATFTITQVRSGRYAGKYRFNVFVNEVSGEQATATVEGLAIVNDPTPPFDIAWVYEGLGTDTDIGTQNTIWLSWSATQDMESGIKEYLYKEVGTTTWQSAGNKTQILLGGLEDGKQYNFSVCARNGWGMIGSSTNSDGIFIDTSPPATPTVSDMGDYIATGSLRFNWQAEDIHSGIKSYVATIYEDNKLVKSIEYSSATTTMEYSGIDGKRYVCEVVAINGVGLSSGIGVSDGIIVDSLPPVAQIRVLPAIGNGEIKISGTATDRFFDTYKVFIGEMIIAMGTVSVSNGTLSVWNSNSVSDGSWTIRLVVQDMAGLISTSSAFILIDNSPPTGTPTMPVHYGRYSPSTTINFNWDRGSLFDNVSGIQGYELWIGTTGGKVLEIAVGSRTTYTFTGSQGQTYYAQVRGINAALLKSEYSLMSSPITIDITPPDIVRVIDQGSYTSNLELEFWFGSSTDAESGILWYEYGLGIESLGTSSSFGSITITVGNLGKYTMRVRAVNGALLPGNWGYSDGIIVDWTAPILLEVRDGKGADTDITASGNTLRANWSGFDLESDIVGCWYAIGTTEGATSTVDWTYLGRTATTATVSNLVLADGVTYYFSVKIRNGVGLETITSSNGIIVNVASPPALEIIRDGADGDIDYSANTSSVSCNFDLLSTQEYDIIAYDVGLGTNTTTTITGFKRVGTSTKLVYFTNLNLEQGMRYYSLVRSINRHNKVSEILASNGFMVDVTPPNITIISPAAGYISGTNTIIVRGSVIEDYGTPSILVNNQSAMVMGDEFIATITLTQGGINTVFATATDMAGNIGTTACLVILDRAAPMVTIISPVSGYISGMKTIIVRGSVIEDYGTPSIFVNNQLAMVMGNEFMATLTLT</sequence>
<dbReference type="CDD" id="cd00063">
    <property type="entry name" value="FN3"/>
    <property type="match status" value="1"/>
</dbReference>
<feature type="non-terminal residue" evidence="2">
    <location>
        <position position="2818"/>
    </location>
</feature>
<accession>A0A2M8ARU6</accession>
<dbReference type="EMBL" id="PFUI01000227">
    <property type="protein sequence ID" value="PJB28804.1"/>
    <property type="molecule type" value="Genomic_DNA"/>
</dbReference>
<feature type="non-terminal residue" evidence="2">
    <location>
        <position position="1"/>
    </location>
</feature>
<reference evidence="3" key="1">
    <citation type="submission" date="2017-09" db="EMBL/GenBank/DDBJ databases">
        <title>Depth-based differentiation of microbial function through sediment-hosted aquifers and enrichment of novel symbionts in the deep terrestrial subsurface.</title>
        <authorList>
            <person name="Probst A.J."/>
            <person name="Ladd B."/>
            <person name="Jarett J.K."/>
            <person name="Geller-Mcgrath D.E."/>
            <person name="Sieber C.M.K."/>
            <person name="Emerson J.B."/>
            <person name="Anantharaman K."/>
            <person name="Thomas B.C."/>
            <person name="Malmstrom R."/>
            <person name="Stieglmeier M."/>
            <person name="Klingl A."/>
            <person name="Woyke T."/>
            <person name="Ryan C.M."/>
            <person name="Banfield J.F."/>
        </authorList>
    </citation>
    <scope>NUCLEOTIDE SEQUENCE [LARGE SCALE GENOMIC DNA]</scope>
</reference>
<proteinExistence type="predicted"/>
<dbReference type="InterPro" id="IPR013783">
    <property type="entry name" value="Ig-like_fold"/>
</dbReference>
<organism evidence="2 3">
    <name type="scientific">Candidatus Desantisbacteria bacterium CG_4_9_14_3_um_filter_40_11</name>
    <dbReference type="NCBI Taxonomy" id="1974546"/>
    <lineage>
        <taxon>Bacteria</taxon>
        <taxon>Candidatus Desantisiibacteriota</taxon>
    </lineage>
</organism>
<dbReference type="PROSITE" id="PS50853">
    <property type="entry name" value="FN3"/>
    <property type="match status" value="2"/>
</dbReference>
<feature type="domain" description="Fibronectin type-III" evidence="1">
    <location>
        <begin position="1998"/>
        <end position="2090"/>
    </location>
</feature>
<dbReference type="Proteomes" id="UP000231366">
    <property type="component" value="Unassembled WGS sequence"/>
</dbReference>
<feature type="domain" description="Fibronectin type-III" evidence="1">
    <location>
        <begin position="2279"/>
        <end position="2376"/>
    </location>
</feature>
<protein>
    <recommendedName>
        <fullName evidence="1">Fibronectin type-III domain-containing protein</fullName>
    </recommendedName>
</protein>
<dbReference type="Gene3D" id="2.60.40.10">
    <property type="entry name" value="Immunoglobulins"/>
    <property type="match status" value="3"/>
</dbReference>
<dbReference type="PANTHER" id="PTHR16897">
    <property type="entry name" value="OS10G0105400 PROTEIN"/>
    <property type="match status" value="1"/>
</dbReference>
<dbReference type="InterPro" id="IPR003961">
    <property type="entry name" value="FN3_dom"/>
</dbReference>